<evidence type="ECO:0000256" key="6">
    <source>
        <dbReference type="ARBA" id="ARBA00022832"/>
    </source>
</evidence>
<keyword evidence="7 12" id="KW-1133">Transmembrane helix</keyword>
<evidence type="ECO:0000256" key="4">
    <source>
        <dbReference type="ARBA" id="ARBA00022679"/>
    </source>
</evidence>
<reference evidence="13" key="1">
    <citation type="submission" date="2023-03" db="EMBL/GenBank/DDBJ databases">
        <title>Mating type loci evolution in Malassezia.</title>
        <authorList>
            <person name="Coelho M.A."/>
        </authorList>
    </citation>
    <scope>NUCLEOTIDE SEQUENCE</scope>
    <source>
        <strain evidence="13">CBS 11721</strain>
    </source>
</reference>
<feature type="transmembrane region" description="Helical" evidence="12">
    <location>
        <begin position="32"/>
        <end position="51"/>
    </location>
</feature>
<dbReference type="GO" id="GO:0009922">
    <property type="term" value="F:fatty acid elongase activity"/>
    <property type="evidence" value="ECO:0007669"/>
    <property type="project" value="UniProtKB-EC"/>
</dbReference>
<evidence type="ECO:0000256" key="7">
    <source>
        <dbReference type="ARBA" id="ARBA00022989"/>
    </source>
</evidence>
<gene>
    <name evidence="13" type="ORF">MCUN1_002223</name>
</gene>
<dbReference type="GO" id="GO:0019367">
    <property type="term" value="P:fatty acid elongation, saturated fatty acid"/>
    <property type="evidence" value="ECO:0007669"/>
    <property type="project" value="TreeGrafter"/>
</dbReference>
<comment type="catalytic activity">
    <reaction evidence="12">
        <text>an acyl-CoA + malonyl-CoA + H(+) = a 3-oxoacyl-CoA + CO2 + CoA</text>
        <dbReference type="Rhea" id="RHEA:50252"/>
        <dbReference type="ChEBI" id="CHEBI:15378"/>
        <dbReference type="ChEBI" id="CHEBI:16526"/>
        <dbReference type="ChEBI" id="CHEBI:57287"/>
        <dbReference type="ChEBI" id="CHEBI:57384"/>
        <dbReference type="ChEBI" id="CHEBI:58342"/>
        <dbReference type="ChEBI" id="CHEBI:90726"/>
    </reaction>
    <physiologicalReaction direction="left-to-right" evidence="12">
        <dbReference type="Rhea" id="RHEA:50253"/>
    </physiologicalReaction>
</comment>
<dbReference type="InterPro" id="IPR030457">
    <property type="entry name" value="ELO_CS"/>
</dbReference>
<dbReference type="GO" id="GO:0042761">
    <property type="term" value="P:very long-chain fatty acid biosynthetic process"/>
    <property type="evidence" value="ECO:0007669"/>
    <property type="project" value="TreeGrafter"/>
</dbReference>
<evidence type="ECO:0000256" key="12">
    <source>
        <dbReference type="RuleBase" id="RU361115"/>
    </source>
</evidence>
<dbReference type="GO" id="GO:0005789">
    <property type="term" value="C:endoplasmic reticulum membrane"/>
    <property type="evidence" value="ECO:0007669"/>
    <property type="project" value="TreeGrafter"/>
</dbReference>
<evidence type="ECO:0000313" key="13">
    <source>
        <dbReference type="EMBL" id="WFD35369.1"/>
    </source>
</evidence>
<feature type="transmembrane region" description="Helical" evidence="12">
    <location>
        <begin position="146"/>
        <end position="165"/>
    </location>
</feature>
<comment type="subcellular location">
    <subcellularLocation>
        <location evidence="1">Membrane</location>
        <topology evidence="1">Multi-pass membrane protein</topology>
    </subcellularLocation>
</comment>
<dbReference type="PROSITE" id="PS01188">
    <property type="entry name" value="ELO"/>
    <property type="match status" value="1"/>
</dbReference>
<feature type="transmembrane region" description="Helical" evidence="12">
    <location>
        <begin position="72"/>
        <end position="90"/>
    </location>
</feature>
<dbReference type="GO" id="GO:0030148">
    <property type="term" value="P:sphingolipid biosynthetic process"/>
    <property type="evidence" value="ECO:0007669"/>
    <property type="project" value="TreeGrafter"/>
</dbReference>
<evidence type="ECO:0000313" key="14">
    <source>
        <dbReference type="Proteomes" id="UP001219933"/>
    </source>
</evidence>
<evidence type="ECO:0000256" key="1">
    <source>
        <dbReference type="ARBA" id="ARBA00004141"/>
    </source>
</evidence>
<dbReference type="GO" id="GO:0034625">
    <property type="term" value="P:fatty acid elongation, monounsaturated fatty acid"/>
    <property type="evidence" value="ECO:0007669"/>
    <property type="project" value="TreeGrafter"/>
</dbReference>
<feature type="transmembrane region" description="Helical" evidence="12">
    <location>
        <begin position="202"/>
        <end position="226"/>
    </location>
</feature>
<dbReference type="InterPro" id="IPR002076">
    <property type="entry name" value="ELO_fam"/>
</dbReference>
<evidence type="ECO:0000256" key="11">
    <source>
        <dbReference type="ARBA" id="ARBA00047375"/>
    </source>
</evidence>
<dbReference type="PANTHER" id="PTHR11157">
    <property type="entry name" value="FATTY ACID ACYL TRANSFERASE-RELATED"/>
    <property type="match status" value="1"/>
</dbReference>
<dbReference type="AlphaFoldDB" id="A0AAF0J765"/>
<evidence type="ECO:0000256" key="3">
    <source>
        <dbReference type="ARBA" id="ARBA00022516"/>
    </source>
</evidence>
<accession>A0AAF0J765</accession>
<proteinExistence type="inferred from homology"/>
<keyword evidence="4 12" id="KW-0808">Transferase</keyword>
<keyword evidence="9 12" id="KW-0472">Membrane</keyword>
<organism evidence="13 14">
    <name type="scientific">Malassezia cuniculi</name>
    <dbReference type="NCBI Taxonomy" id="948313"/>
    <lineage>
        <taxon>Eukaryota</taxon>
        <taxon>Fungi</taxon>
        <taxon>Dikarya</taxon>
        <taxon>Basidiomycota</taxon>
        <taxon>Ustilaginomycotina</taxon>
        <taxon>Malasseziomycetes</taxon>
        <taxon>Malasseziales</taxon>
        <taxon>Malasseziaceae</taxon>
        <taxon>Malassezia</taxon>
    </lineage>
</organism>
<dbReference type="PANTHER" id="PTHR11157:SF134">
    <property type="entry name" value="ELONGATION OF FATTY ACIDS PROTEIN 1-RELATED"/>
    <property type="match status" value="1"/>
</dbReference>
<feature type="transmembrane region" description="Helical" evidence="12">
    <location>
        <begin position="171"/>
        <end position="190"/>
    </location>
</feature>
<evidence type="ECO:0000256" key="5">
    <source>
        <dbReference type="ARBA" id="ARBA00022692"/>
    </source>
</evidence>
<keyword evidence="10 12" id="KW-0275">Fatty acid biosynthesis</keyword>
<name>A0AAF0J765_9BASI</name>
<keyword evidence="8 12" id="KW-0443">Lipid metabolism</keyword>
<keyword evidence="14" id="KW-1185">Reference proteome</keyword>
<feature type="transmembrane region" description="Helical" evidence="12">
    <location>
        <begin position="119"/>
        <end position="139"/>
    </location>
</feature>
<evidence type="ECO:0000256" key="9">
    <source>
        <dbReference type="ARBA" id="ARBA00023136"/>
    </source>
</evidence>
<dbReference type="EMBL" id="CP119879">
    <property type="protein sequence ID" value="WFD35369.1"/>
    <property type="molecule type" value="Genomic_DNA"/>
</dbReference>
<evidence type="ECO:0000256" key="2">
    <source>
        <dbReference type="ARBA" id="ARBA00007263"/>
    </source>
</evidence>
<dbReference type="Proteomes" id="UP001219933">
    <property type="component" value="Chromosome 3"/>
</dbReference>
<keyword evidence="13" id="KW-0012">Acyltransferase</keyword>
<dbReference type="Pfam" id="PF01151">
    <property type="entry name" value="ELO"/>
    <property type="match status" value="1"/>
</dbReference>
<keyword evidence="6 12" id="KW-0276">Fatty acid metabolism</keyword>
<keyword evidence="3 12" id="KW-0444">Lipid biosynthesis</keyword>
<protein>
    <recommendedName>
        <fullName evidence="12">Elongation of fatty acids protein</fullName>
        <ecNumber evidence="12">2.3.1.-</ecNumber>
    </recommendedName>
</protein>
<keyword evidence="5 12" id="KW-0812">Transmembrane</keyword>
<evidence type="ECO:0000256" key="10">
    <source>
        <dbReference type="ARBA" id="ARBA00023160"/>
    </source>
</evidence>
<comment type="similarity">
    <text evidence="2 12">Belongs to the ELO family.</text>
</comment>
<dbReference type="GO" id="GO:0034626">
    <property type="term" value="P:fatty acid elongation, polyunsaturated fatty acid"/>
    <property type="evidence" value="ECO:0007669"/>
    <property type="project" value="TreeGrafter"/>
</dbReference>
<evidence type="ECO:0000256" key="8">
    <source>
        <dbReference type="ARBA" id="ARBA00023098"/>
    </source>
</evidence>
<feature type="transmembrane region" description="Helical" evidence="12">
    <location>
        <begin position="246"/>
        <end position="265"/>
    </location>
</feature>
<sequence>MSLFDTLSSATPAQVKEFLEPLASWRAGYTPIATWTSVFTASFTYLALVLGGQAVMNRLPAVPASVTKWPSVVHNVALSFGSLVLLVLMLEEVLQLSQVTGPFGAICSQYMYSARMEQLYIVNYYFKFWEFLDTFFLVIKKKPLMFLHVYHHMATAVLCFIEIQYQTPMSWVVITLNLAVHVVMYAYYALTTLRIPCPWKRYITVFQIVQFVIDVFICCFATYNHYIYVNWPWLPHVGDCEGKPMGAWSGIGILMSYLVLFLLFYRNTYTKSKAKTA</sequence>
<dbReference type="EC" id="2.3.1.-" evidence="12"/>
<comment type="catalytic activity">
    <reaction evidence="11">
        <text>a very-long-chain acyl-CoA + malonyl-CoA + H(+) = a very-long-chain 3-oxoacyl-CoA + CO2 + CoA</text>
        <dbReference type="Rhea" id="RHEA:32727"/>
        <dbReference type="ChEBI" id="CHEBI:15378"/>
        <dbReference type="ChEBI" id="CHEBI:16526"/>
        <dbReference type="ChEBI" id="CHEBI:57287"/>
        <dbReference type="ChEBI" id="CHEBI:57384"/>
        <dbReference type="ChEBI" id="CHEBI:90725"/>
        <dbReference type="ChEBI" id="CHEBI:90736"/>
        <dbReference type="EC" id="2.3.1.199"/>
    </reaction>
</comment>